<gene>
    <name evidence="5 9" type="primary">xseA</name>
    <name evidence="9" type="ORF">HLUCCA11_20840</name>
</gene>
<evidence type="ECO:0000256" key="5">
    <source>
        <dbReference type="HAMAP-Rule" id="MF_00378"/>
    </source>
</evidence>
<feature type="domain" description="OB-fold nucleic acid binding" evidence="8">
    <location>
        <begin position="16"/>
        <end position="109"/>
    </location>
</feature>
<evidence type="ECO:0000259" key="7">
    <source>
        <dbReference type="Pfam" id="PF02601"/>
    </source>
</evidence>
<evidence type="ECO:0000313" key="10">
    <source>
        <dbReference type="Proteomes" id="UP000050465"/>
    </source>
</evidence>
<dbReference type="GO" id="GO:0005737">
    <property type="term" value="C:cytoplasm"/>
    <property type="evidence" value="ECO:0007669"/>
    <property type="project" value="UniProtKB-SubCell"/>
</dbReference>
<reference evidence="9 10" key="1">
    <citation type="submission" date="2015-09" db="EMBL/GenBank/DDBJ databases">
        <title>Identification and resolution of microdiversity through metagenomic sequencing of parallel consortia.</title>
        <authorList>
            <person name="Nelson W.C."/>
            <person name="Romine M.F."/>
            <person name="Lindemann S.R."/>
        </authorList>
    </citation>
    <scope>NUCLEOTIDE SEQUENCE [LARGE SCALE GENOMIC DNA]</scope>
    <source>
        <strain evidence="9">Ana</strain>
    </source>
</reference>
<evidence type="ECO:0000313" key="9">
    <source>
        <dbReference type="EMBL" id="KPQ32723.1"/>
    </source>
</evidence>
<sequence>MTDFISQSTADLAVGVAGLTDYLKLLLEENPQLSKIWVVGEVSSARNHSQGCFFTLQEPDGSAAVNCVVWRSQLPRITTMPKVGEQVTVLGQVRLYPKRGAYQLTVWQVLPAGEGLLALRYRQLRSRLAAEGLFDLSRKRPLPAHPQTLAVVTSPQAAAWGDIQRTLLQRNPSIKVLLSPATVQGEQAPASVVQAITRVVKDGRADVLLLARGGGATEDLVCFDDERVVAAIAQCPIPVITGIGHERDESLCDLVADICAHTPTAAAEQAVPSLDTLYRKQVQYLQRLVYIVTRQLQAARSNLQSLHTRLQRLRLDRQLDQHQRDLGWQRQQLISSLAQRLQLARHQHQLLSEKLSTLDPESVLKRGYAVVKAEGQIAIDVSQLLPGTELEIQLGKGQVTATVTQTSRNPQ</sequence>
<dbReference type="Pfam" id="PF02601">
    <property type="entry name" value="Exonuc_VII_L"/>
    <property type="match status" value="1"/>
</dbReference>
<dbReference type="CDD" id="cd04489">
    <property type="entry name" value="ExoVII_LU_OBF"/>
    <property type="match status" value="1"/>
</dbReference>
<evidence type="ECO:0000256" key="3">
    <source>
        <dbReference type="ARBA" id="ARBA00022801"/>
    </source>
</evidence>
<protein>
    <recommendedName>
        <fullName evidence="5">Exodeoxyribonuclease 7 large subunit</fullName>
        <ecNumber evidence="5">3.1.11.6</ecNumber>
    </recommendedName>
    <alternativeName>
        <fullName evidence="5">Exodeoxyribonuclease VII large subunit</fullName>
        <shortName evidence="5">Exonuclease VII large subunit</shortName>
    </alternativeName>
</protein>
<name>A0A0P8BV49_9CYAN</name>
<dbReference type="PATRIC" id="fig|1666911.3.peg.3112"/>
<dbReference type="EC" id="3.1.11.6" evidence="5"/>
<comment type="caution">
    <text evidence="9">The sequence shown here is derived from an EMBL/GenBank/DDBJ whole genome shotgun (WGS) entry which is preliminary data.</text>
</comment>
<dbReference type="EMBL" id="LJZR01000048">
    <property type="protein sequence ID" value="KPQ32723.1"/>
    <property type="molecule type" value="Genomic_DNA"/>
</dbReference>
<evidence type="ECO:0000256" key="6">
    <source>
        <dbReference type="RuleBase" id="RU004355"/>
    </source>
</evidence>
<comment type="function">
    <text evidence="5">Bidirectionally degrades single-stranded DNA into large acid-insoluble oligonucleotides, which are then degraded further into small acid-soluble oligonucleotides.</text>
</comment>
<dbReference type="GO" id="GO:0008855">
    <property type="term" value="F:exodeoxyribonuclease VII activity"/>
    <property type="evidence" value="ECO:0007669"/>
    <property type="project" value="UniProtKB-UniRule"/>
</dbReference>
<keyword evidence="4 5" id="KW-0269">Exonuclease</keyword>
<proteinExistence type="inferred from homology"/>
<comment type="similarity">
    <text evidence="5 6">Belongs to the XseA family.</text>
</comment>
<organism evidence="9 10">
    <name type="scientific">Phormidesmis priestleyi Ana</name>
    <dbReference type="NCBI Taxonomy" id="1666911"/>
    <lineage>
        <taxon>Bacteria</taxon>
        <taxon>Bacillati</taxon>
        <taxon>Cyanobacteriota</taxon>
        <taxon>Cyanophyceae</taxon>
        <taxon>Leptolyngbyales</taxon>
        <taxon>Leptolyngbyaceae</taxon>
        <taxon>Phormidesmis</taxon>
    </lineage>
</organism>
<dbReference type="PANTHER" id="PTHR30008">
    <property type="entry name" value="EXODEOXYRIBONUCLEASE 7 LARGE SUBUNIT"/>
    <property type="match status" value="1"/>
</dbReference>
<comment type="subcellular location">
    <subcellularLocation>
        <location evidence="5 6">Cytoplasm</location>
    </subcellularLocation>
</comment>
<feature type="domain" description="Exonuclease VII large subunit C-terminal" evidence="7">
    <location>
        <begin position="133"/>
        <end position="312"/>
    </location>
</feature>
<dbReference type="Pfam" id="PF13742">
    <property type="entry name" value="tRNA_anti_2"/>
    <property type="match status" value="1"/>
</dbReference>
<dbReference type="Proteomes" id="UP000050465">
    <property type="component" value="Unassembled WGS sequence"/>
</dbReference>
<dbReference type="NCBIfam" id="TIGR00237">
    <property type="entry name" value="xseA"/>
    <property type="match status" value="1"/>
</dbReference>
<evidence type="ECO:0000256" key="2">
    <source>
        <dbReference type="ARBA" id="ARBA00022722"/>
    </source>
</evidence>
<dbReference type="InterPro" id="IPR020579">
    <property type="entry name" value="Exonuc_VII_lsu_C"/>
</dbReference>
<comment type="subunit">
    <text evidence="5">Heterooligomer composed of large and small subunits.</text>
</comment>
<dbReference type="GO" id="GO:0006308">
    <property type="term" value="P:DNA catabolic process"/>
    <property type="evidence" value="ECO:0007669"/>
    <property type="project" value="UniProtKB-UniRule"/>
</dbReference>
<dbReference type="HAMAP" id="MF_00378">
    <property type="entry name" value="Exonuc_7_L"/>
    <property type="match status" value="1"/>
</dbReference>
<dbReference type="InterPro" id="IPR003753">
    <property type="entry name" value="Exonuc_VII_L"/>
</dbReference>
<dbReference type="AlphaFoldDB" id="A0A0P8BV49"/>
<evidence type="ECO:0000256" key="1">
    <source>
        <dbReference type="ARBA" id="ARBA00022490"/>
    </source>
</evidence>
<evidence type="ECO:0000259" key="8">
    <source>
        <dbReference type="Pfam" id="PF13742"/>
    </source>
</evidence>
<dbReference type="GO" id="GO:0003676">
    <property type="term" value="F:nucleic acid binding"/>
    <property type="evidence" value="ECO:0007669"/>
    <property type="project" value="InterPro"/>
</dbReference>
<comment type="catalytic activity">
    <reaction evidence="5 6">
        <text>Exonucleolytic cleavage in either 5'- to 3'- or 3'- to 5'-direction to yield nucleoside 5'-phosphates.</text>
        <dbReference type="EC" id="3.1.11.6"/>
    </reaction>
</comment>
<keyword evidence="1 5" id="KW-0963">Cytoplasm</keyword>
<dbReference type="InterPro" id="IPR025824">
    <property type="entry name" value="OB-fold_nuc-bd_dom"/>
</dbReference>
<accession>A0A0P8BV49</accession>
<dbReference type="STRING" id="1666911.HLUCCA11_20840"/>
<keyword evidence="2 5" id="KW-0540">Nuclease</keyword>
<evidence type="ECO:0000256" key="4">
    <source>
        <dbReference type="ARBA" id="ARBA00022839"/>
    </source>
</evidence>
<dbReference type="GO" id="GO:0009318">
    <property type="term" value="C:exodeoxyribonuclease VII complex"/>
    <property type="evidence" value="ECO:0007669"/>
    <property type="project" value="UniProtKB-UniRule"/>
</dbReference>
<keyword evidence="3 5" id="KW-0378">Hydrolase</keyword>
<dbReference type="PANTHER" id="PTHR30008:SF0">
    <property type="entry name" value="EXODEOXYRIBONUCLEASE 7 LARGE SUBUNIT"/>
    <property type="match status" value="1"/>
</dbReference>